<evidence type="ECO:0000259" key="1">
    <source>
        <dbReference type="Pfam" id="PF06985"/>
    </source>
</evidence>
<dbReference type="OrthoDB" id="5122891at2759"/>
<evidence type="ECO:0000313" key="2">
    <source>
        <dbReference type="EMBL" id="THU79699.1"/>
    </source>
</evidence>
<sequence>MRLLNTRDLALKEFYTNIPKYVYAILSHTWDKDEDVQDLDISKRDLDAGWKKVIGACSHAKKYGFKWIWIDSCCIDKSSSADLSENLNSMYRFYADAAVCYVYLPDASSAENPRDSKSGFRRSKWFTRGWTLQELIAPSYTVFLDDSWKEIGTRYGLRDAISAITSIPVELFENKDWDVTRYSIAQRMSWAAFRETTRAEDRAYCGHL</sequence>
<feature type="domain" description="Heterokaryon incompatibility" evidence="1">
    <location>
        <begin position="23"/>
        <end position="111"/>
    </location>
</feature>
<proteinExistence type="predicted"/>
<gene>
    <name evidence="2" type="ORF">K435DRAFT_697236</name>
</gene>
<keyword evidence="3" id="KW-1185">Reference proteome</keyword>
<dbReference type="InterPro" id="IPR010730">
    <property type="entry name" value="HET"/>
</dbReference>
<dbReference type="EMBL" id="ML179988">
    <property type="protein sequence ID" value="THU79699.1"/>
    <property type="molecule type" value="Genomic_DNA"/>
</dbReference>
<protein>
    <submittedName>
        <fullName evidence="2">HET-domain-containing protein</fullName>
    </submittedName>
</protein>
<dbReference type="Pfam" id="PF06985">
    <property type="entry name" value="HET"/>
    <property type="match status" value="1"/>
</dbReference>
<name>A0A4S8KUY6_DENBC</name>
<dbReference type="Proteomes" id="UP000297245">
    <property type="component" value="Unassembled WGS sequence"/>
</dbReference>
<organism evidence="2 3">
    <name type="scientific">Dendrothele bispora (strain CBS 962.96)</name>
    <dbReference type="NCBI Taxonomy" id="1314807"/>
    <lineage>
        <taxon>Eukaryota</taxon>
        <taxon>Fungi</taxon>
        <taxon>Dikarya</taxon>
        <taxon>Basidiomycota</taxon>
        <taxon>Agaricomycotina</taxon>
        <taxon>Agaricomycetes</taxon>
        <taxon>Agaricomycetidae</taxon>
        <taxon>Agaricales</taxon>
        <taxon>Agaricales incertae sedis</taxon>
        <taxon>Dendrothele</taxon>
    </lineage>
</organism>
<evidence type="ECO:0000313" key="3">
    <source>
        <dbReference type="Proteomes" id="UP000297245"/>
    </source>
</evidence>
<accession>A0A4S8KUY6</accession>
<dbReference type="PANTHER" id="PTHR10622">
    <property type="entry name" value="HET DOMAIN-CONTAINING PROTEIN"/>
    <property type="match status" value="1"/>
</dbReference>
<dbReference type="PANTHER" id="PTHR10622:SF10">
    <property type="entry name" value="HET DOMAIN-CONTAINING PROTEIN"/>
    <property type="match status" value="1"/>
</dbReference>
<reference evidence="2 3" key="1">
    <citation type="journal article" date="2019" name="Nat. Ecol. Evol.">
        <title>Megaphylogeny resolves global patterns of mushroom evolution.</title>
        <authorList>
            <person name="Varga T."/>
            <person name="Krizsan K."/>
            <person name="Foldi C."/>
            <person name="Dima B."/>
            <person name="Sanchez-Garcia M."/>
            <person name="Sanchez-Ramirez S."/>
            <person name="Szollosi G.J."/>
            <person name="Szarkandi J.G."/>
            <person name="Papp V."/>
            <person name="Albert L."/>
            <person name="Andreopoulos W."/>
            <person name="Angelini C."/>
            <person name="Antonin V."/>
            <person name="Barry K.W."/>
            <person name="Bougher N.L."/>
            <person name="Buchanan P."/>
            <person name="Buyck B."/>
            <person name="Bense V."/>
            <person name="Catcheside P."/>
            <person name="Chovatia M."/>
            <person name="Cooper J."/>
            <person name="Damon W."/>
            <person name="Desjardin D."/>
            <person name="Finy P."/>
            <person name="Geml J."/>
            <person name="Haridas S."/>
            <person name="Hughes K."/>
            <person name="Justo A."/>
            <person name="Karasinski D."/>
            <person name="Kautmanova I."/>
            <person name="Kiss B."/>
            <person name="Kocsube S."/>
            <person name="Kotiranta H."/>
            <person name="LaButti K.M."/>
            <person name="Lechner B.E."/>
            <person name="Liimatainen K."/>
            <person name="Lipzen A."/>
            <person name="Lukacs Z."/>
            <person name="Mihaltcheva S."/>
            <person name="Morgado L.N."/>
            <person name="Niskanen T."/>
            <person name="Noordeloos M.E."/>
            <person name="Ohm R.A."/>
            <person name="Ortiz-Santana B."/>
            <person name="Ovrebo C."/>
            <person name="Racz N."/>
            <person name="Riley R."/>
            <person name="Savchenko A."/>
            <person name="Shiryaev A."/>
            <person name="Soop K."/>
            <person name="Spirin V."/>
            <person name="Szebenyi C."/>
            <person name="Tomsovsky M."/>
            <person name="Tulloss R.E."/>
            <person name="Uehling J."/>
            <person name="Grigoriev I.V."/>
            <person name="Vagvolgyi C."/>
            <person name="Papp T."/>
            <person name="Martin F.M."/>
            <person name="Miettinen O."/>
            <person name="Hibbett D.S."/>
            <person name="Nagy L.G."/>
        </authorList>
    </citation>
    <scope>NUCLEOTIDE SEQUENCE [LARGE SCALE GENOMIC DNA]</scope>
    <source>
        <strain evidence="2 3">CBS 962.96</strain>
    </source>
</reference>
<dbReference type="AlphaFoldDB" id="A0A4S8KUY6"/>